<dbReference type="InParanoid" id="A0A7E5X4G4"/>
<feature type="transmembrane region" description="Helical" evidence="9">
    <location>
        <begin position="360"/>
        <end position="382"/>
    </location>
</feature>
<dbReference type="PRINTS" id="PR00171">
    <property type="entry name" value="SUGRTRNSPORT"/>
</dbReference>
<dbReference type="InterPro" id="IPR050549">
    <property type="entry name" value="MFS_Trehalose_Transporter"/>
</dbReference>
<feature type="transmembrane region" description="Helical" evidence="9">
    <location>
        <begin position="261"/>
        <end position="286"/>
    </location>
</feature>
<feature type="transmembrane region" description="Helical" evidence="9">
    <location>
        <begin position="424"/>
        <end position="444"/>
    </location>
</feature>
<feature type="transmembrane region" description="Helical" evidence="9">
    <location>
        <begin position="60"/>
        <end position="79"/>
    </location>
</feature>
<dbReference type="KEGG" id="tnl:113508600"/>
<sequence>MKVTTSSESKGHARVQWAITILCNLTNFTYGLQTGWMSPMTKLLQSEYSPTGRSLTDTEISWIASAPCLAAVFGVLLFVQIVDRCGRKQGILLIILIQALTWIIKMLPPSTYSLVAARAASGLAGGGCFHVVPMYVKEIAQDNIRGTLASIFILAQSAGIVIMYAMGGYLNYYTILWVVIGIPIMAFGLFLRAPESPAYLVKIGKVDEAARTLAFLRGMNAEDKQIQCEIDIMKKDDDYYKSIPEISMVIILKNKVWRKSFVIMLVIIVGHATNGAFSILTYAATILSTSGVSMSPELQALSIPICMTVGCLITFVTIDRLGRKPILVTTFATSALGFCCIATTGILQQHGWTTPGWLNVVMLMLVVCSYGCGVSPIPFIAMSEIFNFQIRAKLMGYLVMLAWLMSFFQLLSFSAVTSNFGVNVSFYIFTAINLIGAVFAVIMLPETNGKSVEDIERKLKGDYS</sequence>
<evidence type="ECO:0000256" key="3">
    <source>
        <dbReference type="ARBA" id="ARBA00022475"/>
    </source>
</evidence>
<feature type="transmembrane region" description="Helical" evidence="9">
    <location>
        <begin position="325"/>
        <end position="348"/>
    </location>
</feature>
<proteinExistence type="predicted"/>
<keyword evidence="6 9" id="KW-1133">Transmembrane helix</keyword>
<evidence type="ECO:0000256" key="1">
    <source>
        <dbReference type="ARBA" id="ARBA00004651"/>
    </source>
</evidence>
<feature type="transmembrane region" description="Helical" evidence="9">
    <location>
        <begin position="114"/>
        <end position="136"/>
    </location>
</feature>
<evidence type="ECO:0000256" key="7">
    <source>
        <dbReference type="ARBA" id="ARBA00023136"/>
    </source>
</evidence>
<evidence type="ECO:0000256" key="4">
    <source>
        <dbReference type="ARBA" id="ARBA00022597"/>
    </source>
</evidence>
<keyword evidence="8" id="KW-0325">Glycoprotein</keyword>
<keyword evidence="3" id="KW-1003">Cell membrane</keyword>
<dbReference type="OrthoDB" id="4142200at2759"/>
<comment type="subcellular location">
    <subcellularLocation>
        <location evidence="1">Cell membrane</location>
        <topology evidence="1">Multi-pass membrane protein</topology>
    </subcellularLocation>
</comment>
<evidence type="ECO:0000256" key="9">
    <source>
        <dbReference type="SAM" id="Phobius"/>
    </source>
</evidence>
<evidence type="ECO:0000313" key="11">
    <source>
        <dbReference type="Proteomes" id="UP000322000"/>
    </source>
</evidence>
<dbReference type="RefSeq" id="XP_026747524.1">
    <property type="nucleotide sequence ID" value="XM_026891723.1"/>
</dbReference>
<dbReference type="InterPro" id="IPR020846">
    <property type="entry name" value="MFS_dom"/>
</dbReference>
<dbReference type="PANTHER" id="PTHR48021:SF33">
    <property type="entry name" value="AT22075P-RELATED"/>
    <property type="match status" value="1"/>
</dbReference>
<accession>A0A7E5X4G4</accession>
<evidence type="ECO:0000313" key="12">
    <source>
        <dbReference type="RefSeq" id="XP_026747524.1"/>
    </source>
</evidence>
<dbReference type="InterPro" id="IPR005828">
    <property type="entry name" value="MFS_sugar_transport-like"/>
</dbReference>
<dbReference type="GeneID" id="113508600"/>
<evidence type="ECO:0000256" key="2">
    <source>
        <dbReference type="ARBA" id="ARBA00022448"/>
    </source>
</evidence>
<dbReference type="GO" id="GO:0022857">
    <property type="term" value="F:transmembrane transporter activity"/>
    <property type="evidence" value="ECO:0007669"/>
    <property type="project" value="InterPro"/>
</dbReference>
<dbReference type="Proteomes" id="UP000322000">
    <property type="component" value="Chromosome 2"/>
</dbReference>
<feature type="transmembrane region" description="Helical" evidence="9">
    <location>
        <begin position="91"/>
        <end position="108"/>
    </location>
</feature>
<dbReference type="SUPFAM" id="SSF103473">
    <property type="entry name" value="MFS general substrate transporter"/>
    <property type="match status" value="1"/>
</dbReference>
<protein>
    <submittedName>
        <fullName evidence="12">Facilitated trehalose transporter Tret1-like</fullName>
    </submittedName>
</protein>
<dbReference type="Gene3D" id="1.20.1250.20">
    <property type="entry name" value="MFS general substrate transporter like domains"/>
    <property type="match status" value="1"/>
</dbReference>
<organism evidence="11 12">
    <name type="scientific">Trichoplusia ni</name>
    <name type="common">Cabbage looper</name>
    <dbReference type="NCBI Taxonomy" id="7111"/>
    <lineage>
        <taxon>Eukaryota</taxon>
        <taxon>Metazoa</taxon>
        <taxon>Ecdysozoa</taxon>
        <taxon>Arthropoda</taxon>
        <taxon>Hexapoda</taxon>
        <taxon>Insecta</taxon>
        <taxon>Pterygota</taxon>
        <taxon>Neoptera</taxon>
        <taxon>Endopterygota</taxon>
        <taxon>Lepidoptera</taxon>
        <taxon>Glossata</taxon>
        <taxon>Ditrysia</taxon>
        <taxon>Noctuoidea</taxon>
        <taxon>Noctuidae</taxon>
        <taxon>Plusiinae</taxon>
        <taxon>Trichoplusia</taxon>
    </lineage>
</organism>
<dbReference type="PROSITE" id="PS50850">
    <property type="entry name" value="MFS"/>
    <property type="match status" value="1"/>
</dbReference>
<keyword evidence="11" id="KW-1185">Reference proteome</keyword>
<dbReference type="GO" id="GO:0005886">
    <property type="term" value="C:plasma membrane"/>
    <property type="evidence" value="ECO:0007669"/>
    <property type="project" value="UniProtKB-SubCell"/>
</dbReference>
<feature type="transmembrane region" description="Helical" evidence="9">
    <location>
        <begin position="394"/>
        <end position="412"/>
    </location>
</feature>
<evidence type="ECO:0000256" key="6">
    <source>
        <dbReference type="ARBA" id="ARBA00022989"/>
    </source>
</evidence>
<keyword evidence="5 9" id="KW-0812">Transmembrane</keyword>
<feature type="transmembrane region" description="Helical" evidence="9">
    <location>
        <begin position="298"/>
        <end position="318"/>
    </location>
</feature>
<dbReference type="PANTHER" id="PTHR48021">
    <property type="match status" value="1"/>
</dbReference>
<evidence type="ECO:0000256" key="5">
    <source>
        <dbReference type="ARBA" id="ARBA00022692"/>
    </source>
</evidence>
<evidence type="ECO:0000256" key="8">
    <source>
        <dbReference type="ARBA" id="ARBA00023180"/>
    </source>
</evidence>
<evidence type="ECO:0000259" key="10">
    <source>
        <dbReference type="PROSITE" id="PS50850"/>
    </source>
</evidence>
<dbReference type="Pfam" id="PF00083">
    <property type="entry name" value="Sugar_tr"/>
    <property type="match status" value="1"/>
</dbReference>
<keyword evidence="4" id="KW-0762">Sugar transport</keyword>
<gene>
    <name evidence="12" type="primary">LOC113508600</name>
</gene>
<dbReference type="FunFam" id="1.20.1250.20:FF:000218">
    <property type="entry name" value="facilitated trehalose transporter Tret1"/>
    <property type="match status" value="1"/>
</dbReference>
<feature type="transmembrane region" description="Helical" evidence="9">
    <location>
        <begin position="172"/>
        <end position="191"/>
    </location>
</feature>
<feature type="transmembrane region" description="Helical" evidence="9">
    <location>
        <begin position="148"/>
        <end position="166"/>
    </location>
</feature>
<name>A0A7E5X4G4_TRINI</name>
<feature type="domain" description="Major facilitator superfamily (MFS) profile" evidence="10">
    <location>
        <begin position="19"/>
        <end position="448"/>
    </location>
</feature>
<keyword evidence="2" id="KW-0813">Transport</keyword>
<dbReference type="InterPro" id="IPR003663">
    <property type="entry name" value="Sugar/inositol_transpt"/>
</dbReference>
<dbReference type="InterPro" id="IPR005829">
    <property type="entry name" value="Sugar_transporter_CS"/>
</dbReference>
<reference evidence="12" key="1">
    <citation type="submission" date="2025-08" db="UniProtKB">
        <authorList>
            <consortium name="RefSeq"/>
        </authorList>
    </citation>
    <scope>IDENTIFICATION</scope>
</reference>
<dbReference type="AlphaFoldDB" id="A0A7E5X4G4"/>
<dbReference type="InterPro" id="IPR036259">
    <property type="entry name" value="MFS_trans_sf"/>
</dbReference>
<dbReference type="PROSITE" id="PS00216">
    <property type="entry name" value="SUGAR_TRANSPORT_1"/>
    <property type="match status" value="1"/>
</dbReference>
<keyword evidence="7 9" id="KW-0472">Membrane</keyword>